<gene>
    <name evidence="3" type="ORF">AMR76_04890</name>
</gene>
<reference evidence="3 4" key="1">
    <citation type="submission" date="2015-08" db="EMBL/GenBank/DDBJ databases">
        <title>Antibacterial properties of a collection of Vibrionaceae strains.</title>
        <authorList>
            <person name="Giubergia S."/>
        </authorList>
    </citation>
    <scope>NUCLEOTIDE SEQUENCE [LARGE SCALE GENOMIC DNA]</scope>
    <source>
        <strain evidence="3 4">S0821</strain>
    </source>
</reference>
<keyword evidence="2" id="KW-0326">Glycosidase</keyword>
<name>A0A0Q2MH82_VIBFU</name>
<accession>A0A0Q2MH82</accession>
<evidence type="ECO:0000313" key="4">
    <source>
        <dbReference type="Proteomes" id="UP000051221"/>
    </source>
</evidence>
<keyword evidence="4" id="KW-1185">Reference proteome</keyword>
<dbReference type="Gene3D" id="3.20.20.70">
    <property type="entry name" value="Aldolase class I"/>
    <property type="match status" value="1"/>
</dbReference>
<dbReference type="Pfam" id="PF02065">
    <property type="entry name" value="Melibiase"/>
    <property type="match status" value="1"/>
</dbReference>
<dbReference type="AlphaFoldDB" id="A0A0Q2MH82"/>
<dbReference type="CDD" id="cd14791">
    <property type="entry name" value="GH36"/>
    <property type="match status" value="1"/>
</dbReference>
<dbReference type="PANTHER" id="PTHR43053:SF3">
    <property type="entry name" value="ALPHA-GALACTOSIDASE C-RELATED"/>
    <property type="match status" value="1"/>
</dbReference>
<dbReference type="InterPro" id="IPR017853">
    <property type="entry name" value="GH"/>
</dbReference>
<dbReference type="PANTHER" id="PTHR43053">
    <property type="entry name" value="GLYCOSIDASE FAMILY 31"/>
    <property type="match status" value="1"/>
</dbReference>
<dbReference type="InterPro" id="IPR013785">
    <property type="entry name" value="Aldolase_TIM"/>
</dbReference>
<dbReference type="SUPFAM" id="SSF51445">
    <property type="entry name" value="(Trans)glycosidases"/>
    <property type="match status" value="1"/>
</dbReference>
<comment type="caution">
    <text evidence="3">The sequence shown here is derived from an EMBL/GenBank/DDBJ whole genome shotgun (WGS) entry which is preliminary data.</text>
</comment>
<dbReference type="GO" id="GO:0016052">
    <property type="term" value="P:carbohydrate catabolic process"/>
    <property type="evidence" value="ECO:0007669"/>
    <property type="project" value="InterPro"/>
</dbReference>
<proteinExistence type="predicted"/>
<dbReference type="InterPro" id="IPR002252">
    <property type="entry name" value="Glyco_hydro_36"/>
</dbReference>
<dbReference type="PRINTS" id="PR00743">
    <property type="entry name" value="GLHYDRLASE36"/>
</dbReference>
<dbReference type="Gene3D" id="2.70.98.60">
    <property type="entry name" value="alpha-galactosidase from lactobacil brevis"/>
    <property type="match status" value="1"/>
</dbReference>
<evidence type="ECO:0000256" key="1">
    <source>
        <dbReference type="ARBA" id="ARBA00022801"/>
    </source>
</evidence>
<sequence>MNGYDNHQWEQSSQLHIPHNNWYGEAQWISATLPELGYTKVNKFSLDRLSYENTGTWSSIGHLPSAAFENTRDNITYHWQIEHNGSWQWEIGDFKDQLYVLISGPTENESHWWKQLSSGETFTTIPVAISVVEGGLQDALQEVNRYRRRIIKPCLDIQTLPVIFNDYMNCLFGDPTTEKLKPLIDAAAEAGCEYFCIDCGWYSDGPWWNGVGEWKPSQARFPNGIQEPIQYIVEKGMIPGLWLELEVIGIECALATMLPDECFFLKHGKRVIDHQRYQLDFRHPLVREHATQVIKRLVEEYGVAYIKMDYNINAGVGTEYMADSVGDGLLQHNRAYLAWLKSTMEYYPQLVIENCGSGGLRMDYAMLQHHSIQSITDQTDYKLMASIAASAASAVTPEQSAIWSYPLREGDREEVVMNMINAMLLRIHQSGHLSELSPERFDLVKEGIALYKTYREQIPNMTPHWPLGMPSFQSPWIAFYLKQDGEVYLAVWRMDSEEESLCVPVDFAANTPAKLDCIYPSYDNEHHRWHEQSATANIIIKEKYSARLFKISAQ</sequence>
<dbReference type="InParanoid" id="A0A0Q2MH82"/>
<dbReference type="InterPro" id="IPR050985">
    <property type="entry name" value="Alpha-glycosidase_related"/>
</dbReference>
<dbReference type="EMBL" id="LKHS01000004">
    <property type="protein sequence ID" value="KQH87281.1"/>
    <property type="molecule type" value="Genomic_DNA"/>
</dbReference>
<organism evidence="3 4">
    <name type="scientific">Vibrio furnissii</name>
    <dbReference type="NCBI Taxonomy" id="29494"/>
    <lineage>
        <taxon>Bacteria</taxon>
        <taxon>Pseudomonadati</taxon>
        <taxon>Pseudomonadota</taxon>
        <taxon>Gammaproteobacteria</taxon>
        <taxon>Vibrionales</taxon>
        <taxon>Vibrionaceae</taxon>
        <taxon>Vibrio</taxon>
    </lineage>
</organism>
<keyword evidence="1" id="KW-0378">Hydrolase</keyword>
<dbReference type="GO" id="GO:0004557">
    <property type="term" value="F:alpha-galactosidase activity"/>
    <property type="evidence" value="ECO:0007669"/>
    <property type="project" value="InterPro"/>
</dbReference>
<dbReference type="InterPro" id="IPR038417">
    <property type="entry name" value="Alpga-gal_N_sf"/>
</dbReference>
<protein>
    <submittedName>
        <fullName evidence="3">Alpha-galactosidase</fullName>
    </submittedName>
</protein>
<dbReference type="Proteomes" id="UP000051221">
    <property type="component" value="Unassembled WGS sequence"/>
</dbReference>
<evidence type="ECO:0000256" key="2">
    <source>
        <dbReference type="ARBA" id="ARBA00023295"/>
    </source>
</evidence>
<evidence type="ECO:0000313" key="3">
    <source>
        <dbReference type="EMBL" id="KQH87281.1"/>
    </source>
</evidence>